<keyword evidence="3" id="KW-1185">Reference proteome</keyword>
<evidence type="ECO:0000313" key="3">
    <source>
        <dbReference type="Proteomes" id="UP001500418"/>
    </source>
</evidence>
<sequence length="64" mass="6690">MGGDRVSRGKQGIEDDRLMAVLDEGGDDVRADEARTSGDQYTHGATLGPSGRPGPPPRRSVTAP</sequence>
<accession>A0ABN1RBR6</accession>
<organism evidence="2 3">
    <name type="scientific">Streptomyces rhizosphaericus</name>
    <dbReference type="NCBI Taxonomy" id="114699"/>
    <lineage>
        <taxon>Bacteria</taxon>
        <taxon>Bacillati</taxon>
        <taxon>Actinomycetota</taxon>
        <taxon>Actinomycetes</taxon>
        <taxon>Kitasatosporales</taxon>
        <taxon>Streptomycetaceae</taxon>
        <taxon>Streptomyces</taxon>
        <taxon>Streptomyces violaceusniger group</taxon>
    </lineage>
</organism>
<feature type="compositionally biased region" description="Basic and acidic residues" evidence="1">
    <location>
        <begin position="27"/>
        <end position="36"/>
    </location>
</feature>
<feature type="region of interest" description="Disordered" evidence="1">
    <location>
        <begin position="25"/>
        <end position="64"/>
    </location>
</feature>
<comment type="caution">
    <text evidence="2">The sequence shown here is derived from an EMBL/GenBank/DDBJ whole genome shotgun (WGS) entry which is preliminary data.</text>
</comment>
<dbReference type="EMBL" id="BAAAID010000085">
    <property type="protein sequence ID" value="GAA0954521.1"/>
    <property type="molecule type" value="Genomic_DNA"/>
</dbReference>
<evidence type="ECO:0000313" key="2">
    <source>
        <dbReference type="EMBL" id="GAA0954521.1"/>
    </source>
</evidence>
<proteinExistence type="predicted"/>
<name>A0ABN1RBR6_9ACTN</name>
<protein>
    <submittedName>
        <fullName evidence="2">Uncharacterized protein</fullName>
    </submittedName>
</protein>
<gene>
    <name evidence="2" type="ORF">GCM10009575_081970</name>
</gene>
<reference evidence="2 3" key="1">
    <citation type="journal article" date="2019" name="Int. J. Syst. Evol. Microbiol.">
        <title>The Global Catalogue of Microorganisms (GCM) 10K type strain sequencing project: providing services to taxonomists for standard genome sequencing and annotation.</title>
        <authorList>
            <consortium name="The Broad Institute Genomics Platform"/>
            <consortium name="The Broad Institute Genome Sequencing Center for Infectious Disease"/>
            <person name="Wu L."/>
            <person name="Ma J."/>
        </authorList>
    </citation>
    <scope>NUCLEOTIDE SEQUENCE [LARGE SCALE GENOMIC DNA]</scope>
    <source>
        <strain evidence="2 3">JCM 11444</strain>
    </source>
</reference>
<dbReference type="Proteomes" id="UP001500418">
    <property type="component" value="Unassembled WGS sequence"/>
</dbReference>
<evidence type="ECO:0000256" key="1">
    <source>
        <dbReference type="SAM" id="MobiDB-lite"/>
    </source>
</evidence>